<reference evidence="1 2" key="1">
    <citation type="submission" date="2024-11" db="EMBL/GenBank/DDBJ databases">
        <title>Chromosome-level genome assembly of the freshwater bivalve Anodonta woodiana.</title>
        <authorList>
            <person name="Chen X."/>
        </authorList>
    </citation>
    <scope>NUCLEOTIDE SEQUENCE [LARGE SCALE GENOMIC DNA]</scope>
    <source>
        <strain evidence="1">MN2024</strain>
        <tissue evidence="1">Gills</tissue>
    </source>
</reference>
<keyword evidence="2" id="KW-1185">Reference proteome</keyword>
<evidence type="ECO:0000313" key="1">
    <source>
        <dbReference type="EMBL" id="KAL3856991.1"/>
    </source>
</evidence>
<sequence length="145" mass="16555">MENVLNDVDDRLSNVVFDNGALVLDESTLSHISHDDFSVANLVQHSFALVVYYGPMDIHIIPKGLTYEMFRSTSSDPVAEADISHWIPIANVGPSLYLYFLQYQCFHLQGRMARTSVALSNMIWMYTQELDRFVNCMSHDVSEPY</sequence>
<name>A0ABD3V732_SINWO</name>
<dbReference type="AlphaFoldDB" id="A0ABD3V732"/>
<accession>A0ABD3V732</accession>
<gene>
    <name evidence="1" type="ORF">ACJMK2_011695</name>
</gene>
<proteinExistence type="predicted"/>
<comment type="caution">
    <text evidence="1">The sequence shown here is derived from an EMBL/GenBank/DDBJ whole genome shotgun (WGS) entry which is preliminary data.</text>
</comment>
<dbReference type="EMBL" id="JBJQND010000013">
    <property type="protein sequence ID" value="KAL3856991.1"/>
    <property type="molecule type" value="Genomic_DNA"/>
</dbReference>
<evidence type="ECO:0000313" key="2">
    <source>
        <dbReference type="Proteomes" id="UP001634394"/>
    </source>
</evidence>
<protein>
    <submittedName>
        <fullName evidence="1">Uncharacterized protein</fullName>
    </submittedName>
</protein>
<organism evidence="1 2">
    <name type="scientific">Sinanodonta woodiana</name>
    <name type="common">Chinese pond mussel</name>
    <name type="synonym">Anodonta woodiana</name>
    <dbReference type="NCBI Taxonomy" id="1069815"/>
    <lineage>
        <taxon>Eukaryota</taxon>
        <taxon>Metazoa</taxon>
        <taxon>Spiralia</taxon>
        <taxon>Lophotrochozoa</taxon>
        <taxon>Mollusca</taxon>
        <taxon>Bivalvia</taxon>
        <taxon>Autobranchia</taxon>
        <taxon>Heteroconchia</taxon>
        <taxon>Palaeoheterodonta</taxon>
        <taxon>Unionida</taxon>
        <taxon>Unionoidea</taxon>
        <taxon>Unionidae</taxon>
        <taxon>Unioninae</taxon>
        <taxon>Sinanodonta</taxon>
    </lineage>
</organism>
<dbReference type="Proteomes" id="UP001634394">
    <property type="component" value="Unassembled WGS sequence"/>
</dbReference>